<keyword evidence="1" id="KW-0472">Membrane</keyword>
<sequence length="438" mass="52402">MKLSKNKISIIVIDLLILFLIYYSNNYIDKHKDMKKAVNQNIYYNLEYFKEELQDLNKNISSVLTVKDNYNNKEFISRGVIRSYSRCNNMVGKINGKYYDDNYIWDIYRTVNENIESIISDNIIDDTERQYLTTLEEYNNELLKECKKIMGKLYDEGFYDYNYQKKIEKKILKTQSEFSKKADEILDQEKYKILIDYKLKNEVGENREENFEQIKKYCEEIFSKVIRDDILEYDIKNNNKPEYVFNTPQEEFESQNKFHDKPKYQLNYDKSTKAIKISTVRYTIYASDKKYNEQELYNTAQNTVSKFIDKVYLYDKNIRYDEKILKDITYKYIQKDNDVYYEGSEIYITINKNKIITDFYIGNLNKNIISPSITKKDIENKIDGEILDIITIANTKGKVEYEAHIKDNNIIYSAVFDGYDGSLKYYGTDIRDYGKIIE</sequence>
<reference evidence="2 3" key="1">
    <citation type="submission" date="2023-03" db="EMBL/GenBank/DDBJ databases">
        <title>Complete genome sequence of Tepidibacter sp. SWIR-1, isolated from a deep-sea hydrothermal vent.</title>
        <authorList>
            <person name="Li X."/>
        </authorList>
    </citation>
    <scope>NUCLEOTIDE SEQUENCE [LARGE SCALE GENOMIC DNA]</scope>
    <source>
        <strain evidence="2 3">SWIR-1</strain>
    </source>
</reference>
<gene>
    <name evidence="2" type="ORF">P4S50_03050</name>
</gene>
<organism evidence="2 3">
    <name type="scientific">Tepidibacter hydrothermalis</name>
    <dbReference type="NCBI Taxonomy" id="3036126"/>
    <lineage>
        <taxon>Bacteria</taxon>
        <taxon>Bacillati</taxon>
        <taxon>Bacillota</taxon>
        <taxon>Clostridia</taxon>
        <taxon>Peptostreptococcales</taxon>
        <taxon>Peptostreptococcaceae</taxon>
        <taxon>Tepidibacter</taxon>
    </lineage>
</organism>
<evidence type="ECO:0000313" key="2">
    <source>
        <dbReference type="EMBL" id="WFD11068.1"/>
    </source>
</evidence>
<dbReference type="Proteomes" id="UP001222800">
    <property type="component" value="Chromosome"/>
</dbReference>
<feature type="transmembrane region" description="Helical" evidence="1">
    <location>
        <begin position="7"/>
        <end position="24"/>
    </location>
</feature>
<evidence type="ECO:0008006" key="4">
    <source>
        <dbReference type="Google" id="ProtNLM"/>
    </source>
</evidence>
<evidence type="ECO:0000256" key="1">
    <source>
        <dbReference type="SAM" id="Phobius"/>
    </source>
</evidence>
<protein>
    <recommendedName>
        <fullName evidence="4">Germination protein YpeB</fullName>
    </recommendedName>
</protein>
<proteinExistence type="predicted"/>
<dbReference type="RefSeq" id="WP_277733031.1">
    <property type="nucleotide sequence ID" value="NZ_CP120733.1"/>
</dbReference>
<keyword evidence="1" id="KW-1133">Transmembrane helix</keyword>
<dbReference type="EMBL" id="CP120733">
    <property type="protein sequence ID" value="WFD11068.1"/>
    <property type="molecule type" value="Genomic_DNA"/>
</dbReference>
<name>A0ABY8EJE6_9FIRM</name>
<keyword evidence="1" id="KW-0812">Transmembrane</keyword>
<accession>A0ABY8EJE6</accession>
<keyword evidence="3" id="KW-1185">Reference proteome</keyword>
<evidence type="ECO:0000313" key="3">
    <source>
        <dbReference type="Proteomes" id="UP001222800"/>
    </source>
</evidence>